<comment type="domain">
    <text evidence="6">The N-terminal domain does not have lytic activity and probably modulates enzymatic activity. The C-terminal domain is the catalytic active domain.</text>
</comment>
<dbReference type="OrthoDB" id="9815002at2"/>
<dbReference type="eggNOG" id="COG4623">
    <property type="taxonomic scope" value="Bacteria"/>
</dbReference>
<feature type="region of interest" description="LT domain" evidence="6">
    <location>
        <begin position="268"/>
        <end position="471"/>
    </location>
</feature>
<dbReference type="KEGG" id="meh:M301_1567"/>
<keyword evidence="5 6" id="KW-0961">Cell wall biogenesis/degradation</keyword>
<dbReference type="SMART" id="SM00062">
    <property type="entry name" value="PBPb"/>
    <property type="match status" value="1"/>
</dbReference>
<dbReference type="GO" id="GO:0071555">
    <property type="term" value="P:cell wall organization"/>
    <property type="evidence" value="ECO:0007669"/>
    <property type="project" value="UniProtKB-KW"/>
</dbReference>
<dbReference type="InterPro" id="IPR008258">
    <property type="entry name" value="Transglycosylase_SLT_dom_1"/>
</dbReference>
<reference evidence="9" key="1">
    <citation type="submission" date="2010-05" db="EMBL/GenBank/DDBJ databases">
        <title>Complete sequence of Methylotenera sp. 301.</title>
        <authorList>
            <person name="Lucas S."/>
            <person name="Copeland A."/>
            <person name="Lapidus A."/>
            <person name="Cheng J.-F."/>
            <person name="Bruce D."/>
            <person name="Goodwin L."/>
            <person name="Pitluck S."/>
            <person name="Clum A."/>
            <person name="Land M."/>
            <person name="Hauser L."/>
            <person name="Kyrpides N."/>
            <person name="Ivanova N."/>
            <person name="Chistoservova L."/>
            <person name="Kalyuzhnaya M."/>
            <person name="Woyke T."/>
        </authorList>
    </citation>
    <scope>NUCLEOTIDE SEQUENCE [LARGE SCALE GENOMIC DNA]</scope>
    <source>
        <strain evidence="9">301</strain>
    </source>
</reference>
<dbReference type="HAMAP" id="MF_02016">
    <property type="entry name" value="MltF"/>
    <property type="match status" value="1"/>
</dbReference>
<dbReference type="Gene3D" id="3.40.190.10">
    <property type="entry name" value="Periplasmic binding protein-like II"/>
    <property type="match status" value="2"/>
</dbReference>
<dbReference type="SUPFAM" id="SSF53955">
    <property type="entry name" value="Lysozyme-like"/>
    <property type="match status" value="1"/>
</dbReference>
<dbReference type="GO" id="GO:0016998">
    <property type="term" value="P:cell wall macromolecule catabolic process"/>
    <property type="evidence" value="ECO:0007669"/>
    <property type="project" value="UniProtKB-UniRule"/>
</dbReference>
<evidence type="ECO:0000313" key="8">
    <source>
        <dbReference type="EMBL" id="ADI29947.1"/>
    </source>
</evidence>
<dbReference type="GO" id="GO:0009279">
    <property type="term" value="C:cell outer membrane"/>
    <property type="evidence" value="ECO:0007669"/>
    <property type="project" value="UniProtKB-SubCell"/>
</dbReference>
<keyword evidence="9" id="KW-1185">Reference proteome</keyword>
<sequence length="471" mass="53255">MRLSFFVLISLFITACDSSNNQSKQANNAKKQAALNSHELVFVTHNGPATYYLNGDNEYAGIEYDLATLFVKKYAPEYQIKFLLVNSISEVIPTLLKGQANIAAANLSVTRLRKELVQFSKPYQETQQQLIYDNETNDKPRNLAAIVDKTIAVPVGTSFAERLSEIQKDQPKLKWQALRQTNSELLLDQVANGVLDFTIADSHLVAMMQNYYPNLSVGMALGKPENIAWALPKNADPQLVKKVNKFFEQIRKDGTLRNLLDRYYGSSNRLNTQDITAFLKLSNSLLPKYQHLFKQAQETTGIDWRLLAAVSYRESHWNTFNTSPTGVRGLMMLTESTADLMGVTDRLDPKQSVPAGAKYIVKMIETVPERIPEPDRTYMALAAYNIGYAHVEDARVLAKRLNLNPDRWADIKKTLVMLNDPEYYTTLKYGYASGGAPVIFVESIRSYQRILERYQPSHTPNSNTFKIAQAD</sequence>
<evidence type="ECO:0000256" key="1">
    <source>
        <dbReference type="ARBA" id="ARBA00022729"/>
    </source>
</evidence>
<dbReference type="CDD" id="cd13403">
    <property type="entry name" value="MLTF-like"/>
    <property type="match status" value="1"/>
</dbReference>
<name>D7DIR2_METV0</name>
<dbReference type="AlphaFoldDB" id="D7DIR2"/>
<evidence type="ECO:0000256" key="6">
    <source>
        <dbReference type="HAMAP-Rule" id="MF_02016"/>
    </source>
</evidence>
<dbReference type="InterPro" id="IPR023703">
    <property type="entry name" value="MltF"/>
</dbReference>
<dbReference type="STRING" id="666681.M301_1567"/>
<evidence type="ECO:0000313" key="9">
    <source>
        <dbReference type="Proteomes" id="UP000000383"/>
    </source>
</evidence>
<dbReference type="EC" id="4.2.2.n1" evidence="6"/>
<evidence type="ECO:0000256" key="3">
    <source>
        <dbReference type="ARBA" id="ARBA00023237"/>
    </source>
</evidence>
<dbReference type="CAZy" id="GH23">
    <property type="family name" value="Glycoside Hydrolase Family 23"/>
</dbReference>
<dbReference type="GO" id="GO:0009253">
    <property type="term" value="P:peptidoglycan catabolic process"/>
    <property type="evidence" value="ECO:0007669"/>
    <property type="project" value="TreeGrafter"/>
</dbReference>
<gene>
    <name evidence="6" type="primary">mltF</name>
    <name evidence="8" type="ordered locus">M301_1567</name>
</gene>
<evidence type="ECO:0000256" key="4">
    <source>
        <dbReference type="ARBA" id="ARBA00023239"/>
    </source>
</evidence>
<dbReference type="HOGENOM" id="CLU_027494_0_1_4"/>
<dbReference type="GO" id="GO:0008933">
    <property type="term" value="F:peptidoglycan lytic transglycosylase activity"/>
    <property type="evidence" value="ECO:0007669"/>
    <property type="project" value="UniProtKB-UniRule"/>
</dbReference>
<comment type="similarity">
    <text evidence="6">In the C-terminal section; belongs to the transglycosylase Slt family.</text>
</comment>
<dbReference type="Proteomes" id="UP000000383">
    <property type="component" value="Chromosome"/>
</dbReference>
<dbReference type="PROSITE" id="PS51257">
    <property type="entry name" value="PROKAR_LIPOPROTEIN"/>
    <property type="match status" value="1"/>
</dbReference>
<dbReference type="PANTHER" id="PTHR35936">
    <property type="entry name" value="MEMBRANE-BOUND LYTIC MUREIN TRANSGLYCOSYLASE F"/>
    <property type="match status" value="1"/>
</dbReference>
<dbReference type="PANTHER" id="PTHR35936:SF32">
    <property type="entry name" value="MEMBRANE-BOUND LYTIC MUREIN TRANSGLYCOSYLASE F"/>
    <property type="match status" value="1"/>
</dbReference>
<proteinExistence type="inferred from homology"/>
<dbReference type="NCBIfam" id="NF008112">
    <property type="entry name" value="PRK10859.1"/>
    <property type="match status" value="1"/>
</dbReference>
<dbReference type="RefSeq" id="WP_013148259.1">
    <property type="nucleotide sequence ID" value="NC_014207.1"/>
</dbReference>
<dbReference type="InterPro" id="IPR001638">
    <property type="entry name" value="Solute-binding_3/MltF_N"/>
</dbReference>
<protein>
    <recommendedName>
        <fullName evidence="6">Membrane-bound lytic murein transglycosylase F</fullName>
        <ecNumber evidence="6">4.2.2.n1</ecNumber>
    </recommendedName>
    <alternativeName>
        <fullName evidence="6">Murein lyase F</fullName>
    </alternativeName>
</protein>
<comment type="caution">
    <text evidence="6">Lacks conserved residue(s) required for the propagation of feature annotation.</text>
</comment>
<keyword evidence="3 6" id="KW-0998">Cell outer membrane</keyword>
<dbReference type="Pfam" id="PF00497">
    <property type="entry name" value="SBP_bac_3"/>
    <property type="match status" value="1"/>
</dbReference>
<dbReference type="SUPFAM" id="SSF53850">
    <property type="entry name" value="Periplasmic binding protein-like II"/>
    <property type="match status" value="1"/>
</dbReference>
<accession>D7DIR2</accession>
<feature type="domain" description="Solute-binding protein family 3/N-terminal" evidence="7">
    <location>
        <begin position="39"/>
        <end position="267"/>
    </location>
</feature>
<comment type="function">
    <text evidence="6">Murein-degrading enzyme that degrades murein glycan strands and insoluble, high-molecular weight murein sacculi, with the concomitant formation of a 1,6-anhydromuramoyl product. Lytic transglycosylases (LTs) play an integral role in the metabolism of the peptidoglycan (PG) sacculus. Their lytic action creates space within the PG sacculus to allow for its expansion as well as for the insertion of various structures such as secretion systems and flagella.</text>
</comment>
<comment type="similarity">
    <text evidence="6">In the N-terminal section; belongs to the bacterial solute-binding protein 3 family.</text>
</comment>
<feature type="active site" evidence="6">
    <location>
        <position position="314"/>
    </location>
</feature>
<evidence type="ECO:0000256" key="5">
    <source>
        <dbReference type="ARBA" id="ARBA00023316"/>
    </source>
</evidence>
<dbReference type="Pfam" id="PF01464">
    <property type="entry name" value="SLT"/>
    <property type="match status" value="1"/>
</dbReference>
<evidence type="ECO:0000259" key="7">
    <source>
        <dbReference type="SMART" id="SM00062"/>
    </source>
</evidence>
<dbReference type="EMBL" id="CP002056">
    <property type="protein sequence ID" value="ADI29947.1"/>
    <property type="molecule type" value="Genomic_DNA"/>
</dbReference>
<comment type="catalytic activity">
    <reaction evidence="6">
        <text>Exolytic cleavage of the (1-&gt;4)-beta-glycosidic linkage between N-acetylmuramic acid (MurNAc) and N-acetylglucosamine (GlcNAc) residues in peptidoglycan, from either the reducing or the non-reducing ends of the peptidoglycan chains, with concomitant formation of a 1,6-anhydrobond in the MurNAc residue.</text>
        <dbReference type="EC" id="4.2.2.n1"/>
    </reaction>
</comment>
<evidence type="ECO:0000256" key="2">
    <source>
        <dbReference type="ARBA" id="ARBA00023136"/>
    </source>
</evidence>
<dbReference type="CDD" id="cd01009">
    <property type="entry name" value="PBP2_YfhD_N"/>
    <property type="match status" value="1"/>
</dbReference>
<organism evidence="8 9">
    <name type="scientific">Methylotenera versatilis (strain 301)</name>
    <dbReference type="NCBI Taxonomy" id="666681"/>
    <lineage>
        <taxon>Bacteria</taxon>
        <taxon>Pseudomonadati</taxon>
        <taxon>Pseudomonadota</taxon>
        <taxon>Betaproteobacteria</taxon>
        <taxon>Nitrosomonadales</taxon>
        <taxon>Methylophilaceae</taxon>
        <taxon>Methylotenera</taxon>
    </lineage>
</organism>
<keyword evidence="2 6" id="KW-0472">Membrane</keyword>
<dbReference type="InterPro" id="IPR023346">
    <property type="entry name" value="Lysozyme-like_dom_sf"/>
</dbReference>
<dbReference type="Gene3D" id="1.10.530.10">
    <property type="match status" value="1"/>
</dbReference>
<reference evidence="8 9" key="2">
    <citation type="journal article" date="2011" name="J. Bacteriol.">
        <title>Genomes of three methylotrophs from a single niche uncover genetic and metabolic divergence of Methylophilaceae.</title>
        <authorList>
            <person name="Lapidus A."/>
            <person name="Clum A."/>
            <person name="Labutti K."/>
            <person name="Kaluzhnaya M.G."/>
            <person name="Lim S."/>
            <person name="Beck D.A."/>
            <person name="Glavina Del Rio T."/>
            <person name="Nolan M."/>
            <person name="Mavromatis K."/>
            <person name="Huntemann M."/>
            <person name="Lucas S."/>
            <person name="Lidstrom M.E."/>
            <person name="Ivanova N."/>
            <person name="Chistoserdova L."/>
        </authorList>
    </citation>
    <scope>NUCLEOTIDE SEQUENCE [LARGE SCALE GENOMIC DNA]</scope>
    <source>
        <strain evidence="8 9">301</strain>
    </source>
</reference>
<keyword evidence="1 6" id="KW-0732">Signal</keyword>
<keyword evidence="4 6" id="KW-0456">Lyase</keyword>
<comment type="subcellular location">
    <subcellularLocation>
        <location evidence="6">Cell outer membrane</location>
        <topology evidence="6">Peripheral membrane protein</topology>
    </subcellularLocation>
    <text evidence="6">Attached to the inner leaflet of the outer membrane.</text>
</comment>